<dbReference type="GO" id="GO:0030248">
    <property type="term" value="F:cellulose binding"/>
    <property type="evidence" value="ECO:0007669"/>
    <property type="project" value="InterPro"/>
</dbReference>
<evidence type="ECO:0000256" key="3">
    <source>
        <dbReference type="SAM" id="MobiDB-lite"/>
    </source>
</evidence>
<dbReference type="InterPro" id="IPR053208">
    <property type="entry name" value="GMC_Oxidoreductase_CD"/>
</dbReference>
<comment type="caution">
    <text evidence="6">The sequence shown here is derived from an EMBL/GenBank/DDBJ whole genome shotgun (WGS) entry which is preliminary data.</text>
</comment>
<evidence type="ECO:0000256" key="2">
    <source>
        <dbReference type="ARBA" id="ARBA00022729"/>
    </source>
</evidence>
<feature type="domain" description="CBM1" evidence="5">
    <location>
        <begin position="821"/>
        <end position="857"/>
    </location>
</feature>
<proteinExistence type="inferred from homology"/>
<dbReference type="Gene3D" id="3.50.50.60">
    <property type="entry name" value="FAD/NAD(P)-binding domain"/>
    <property type="match status" value="1"/>
</dbReference>
<dbReference type="InterPro" id="IPR015920">
    <property type="entry name" value="Cellobiose_DH-like_cyt"/>
</dbReference>
<feature type="compositionally biased region" description="Low complexity" evidence="3">
    <location>
        <begin position="789"/>
        <end position="819"/>
    </location>
</feature>
<gene>
    <name evidence="6" type="ORF">GGP41_007010</name>
</gene>
<dbReference type="InterPro" id="IPR036188">
    <property type="entry name" value="FAD/NAD-bd_sf"/>
</dbReference>
<evidence type="ECO:0000313" key="7">
    <source>
        <dbReference type="Proteomes" id="UP000624244"/>
    </source>
</evidence>
<dbReference type="AlphaFoldDB" id="A0A8H5ZUP1"/>
<dbReference type="InterPro" id="IPR000254">
    <property type="entry name" value="CBD"/>
</dbReference>
<dbReference type="Proteomes" id="UP000624244">
    <property type="component" value="Unassembled WGS sequence"/>
</dbReference>
<dbReference type="Pfam" id="PF05199">
    <property type="entry name" value="GMC_oxred_C"/>
    <property type="match status" value="1"/>
</dbReference>
<dbReference type="SUPFAM" id="SSF54373">
    <property type="entry name" value="FAD-linked reductases, C-terminal domain"/>
    <property type="match status" value="1"/>
</dbReference>
<feature type="region of interest" description="Disordered" evidence="3">
    <location>
        <begin position="210"/>
        <end position="238"/>
    </location>
</feature>
<keyword evidence="2 4" id="KW-0732">Signal</keyword>
<evidence type="ECO:0000313" key="6">
    <source>
        <dbReference type="EMBL" id="KAF5854233.1"/>
    </source>
</evidence>
<reference evidence="6" key="1">
    <citation type="submission" date="2019-11" db="EMBL/GenBank/DDBJ databases">
        <title>Bipolaris sorokiniana Genome sequencing.</title>
        <authorList>
            <person name="Wang H."/>
        </authorList>
    </citation>
    <scope>NUCLEOTIDE SEQUENCE</scope>
</reference>
<dbReference type="GO" id="GO:0050660">
    <property type="term" value="F:flavin adenine dinucleotide binding"/>
    <property type="evidence" value="ECO:0007669"/>
    <property type="project" value="InterPro"/>
</dbReference>
<comment type="similarity">
    <text evidence="1">Belongs to the GMC oxidoreductase family.</text>
</comment>
<dbReference type="PROSITE" id="PS00562">
    <property type="entry name" value="CBM1_1"/>
    <property type="match status" value="1"/>
</dbReference>
<dbReference type="Pfam" id="PF00734">
    <property type="entry name" value="CBM_1"/>
    <property type="match status" value="1"/>
</dbReference>
<name>A0A8H5ZUP1_COCSA</name>
<dbReference type="EMBL" id="WNKQ01000001">
    <property type="protein sequence ID" value="KAF5854233.1"/>
    <property type="molecule type" value="Genomic_DNA"/>
</dbReference>
<feature type="signal peptide" evidence="4">
    <location>
        <begin position="1"/>
        <end position="23"/>
    </location>
</feature>
<dbReference type="GO" id="GO:0016614">
    <property type="term" value="F:oxidoreductase activity, acting on CH-OH group of donors"/>
    <property type="evidence" value="ECO:0007669"/>
    <property type="project" value="InterPro"/>
</dbReference>
<dbReference type="SUPFAM" id="SSF51905">
    <property type="entry name" value="FAD/NAD(P)-binding domain"/>
    <property type="match status" value="1"/>
</dbReference>
<dbReference type="CDD" id="cd09630">
    <property type="entry name" value="CDH_like_cytochrome"/>
    <property type="match status" value="1"/>
</dbReference>
<feature type="compositionally biased region" description="Polar residues" evidence="3">
    <location>
        <begin position="223"/>
        <end position="238"/>
    </location>
</feature>
<protein>
    <recommendedName>
        <fullName evidence="5">CBM1 domain-containing protein</fullName>
    </recommendedName>
</protein>
<dbReference type="Gene3D" id="2.60.40.1210">
    <property type="entry name" value="Cellobiose dehydrogenase, cytochrome domain"/>
    <property type="match status" value="1"/>
</dbReference>
<dbReference type="PROSITE" id="PS00624">
    <property type="entry name" value="GMC_OXRED_2"/>
    <property type="match status" value="1"/>
</dbReference>
<dbReference type="SUPFAM" id="SSF49344">
    <property type="entry name" value="CBD9-like"/>
    <property type="match status" value="1"/>
</dbReference>
<dbReference type="InterPro" id="IPR035971">
    <property type="entry name" value="CBD_sf"/>
</dbReference>
<dbReference type="PANTHER" id="PTHR47190:SF2">
    <property type="entry name" value="CELLOBIOSE DEHYDROGENASE (AFU_ORTHOLOGUE AFUA_2G17620)"/>
    <property type="match status" value="1"/>
</dbReference>
<dbReference type="GO" id="GO:0005975">
    <property type="term" value="P:carbohydrate metabolic process"/>
    <property type="evidence" value="ECO:0007669"/>
    <property type="project" value="InterPro"/>
</dbReference>
<dbReference type="Pfam" id="PF16010">
    <property type="entry name" value="CDH-cyt"/>
    <property type="match status" value="1"/>
</dbReference>
<dbReference type="Gene3D" id="3.30.410.10">
    <property type="entry name" value="Cholesterol Oxidase, domain 2"/>
    <property type="match status" value="1"/>
</dbReference>
<dbReference type="PANTHER" id="PTHR47190">
    <property type="entry name" value="DEHYDROGENASE, PUTATIVE-RELATED"/>
    <property type="match status" value="1"/>
</dbReference>
<dbReference type="Pfam" id="PF00732">
    <property type="entry name" value="GMC_oxred_N"/>
    <property type="match status" value="1"/>
</dbReference>
<feature type="region of interest" description="Disordered" evidence="3">
    <location>
        <begin position="783"/>
        <end position="819"/>
    </location>
</feature>
<organism evidence="6 7">
    <name type="scientific">Cochliobolus sativus</name>
    <name type="common">Common root rot and spot blotch fungus</name>
    <name type="synonym">Bipolaris sorokiniana</name>
    <dbReference type="NCBI Taxonomy" id="45130"/>
    <lineage>
        <taxon>Eukaryota</taxon>
        <taxon>Fungi</taxon>
        <taxon>Dikarya</taxon>
        <taxon>Ascomycota</taxon>
        <taxon>Pezizomycotina</taxon>
        <taxon>Dothideomycetes</taxon>
        <taxon>Pleosporomycetidae</taxon>
        <taxon>Pleosporales</taxon>
        <taxon>Pleosporineae</taxon>
        <taxon>Pleosporaceae</taxon>
        <taxon>Bipolaris</taxon>
    </lineage>
</organism>
<sequence length="859" mass="90525">MKGSSFAKAAALLSSSFASLAYAQETFTHAATGITFWRQVVNSAETAGGLEWGMALPQASTGNNLDYIGYIKGSLTAGQGWSGLSHRGGMPDALLLVAWPDKDTVKTGFYHAPGYVAPDDYTGNATLGQIYHKVSDTNFELVYLCKNCWAWNQGGAEGSQLPTGEVQVIGWAQHDKVYSGTWAQHNKGQGLFGAQVAPARNAKYSDWEKLAVDPPAGSPTPSQPGATPTPTAACQGSPAPSGSYDYIVIGGGAGGIPMADKLSESGKSVLLLEKGPPSLARFGGKMGPAWALSNNLTRFDIPGLCNQIWVDSAGVACTDIDQMAGCVLGGGAAVNAALWWKPVDIDFDYQFPAGWKSSDVKAAINRVFQRIPGTDTPSVDGKRYKQEGFNLLSGALGADGWKSVTANSQQNQKNRTYSYAPFMYENGQRQGPLGTYMVSALKRSNFKLWTNTMARRVIRSGGVATGVELESGVGGTGYCGTVNLNPGGRVVLSAGAFGSSKLLLRSGIGPKDQLNVVKGSARDGATMIKESDWINLPVGQNLNDHVNTDLVIKHPNISNYNFYEAWNTPIEADKNLYLSKRSGILATSAPNIGPVAWEMIRGSDGIDRSIQWTARVEGPGPNDTNHLTISQYLGHGSTSRGALSINGALNMVVSKSPYLNNQADTDVVIAGIKSMMKAIKKNPQIEFQVPNVNQTVEEYVASLPKTPSARRANHWIGTAKLGTDSGLTGGTSVVDLNAQVYGTRNIHVVDASIFPGQIFTNPTSYIITAAEHAAAKILALGPSTGGGSSTSSKPVSSAPASSAKPTSATPTKSSAKPTPTAVASAWQQCGGQGWTGPTACVSGYKCTFNNNFYSQCTPA</sequence>
<dbReference type="OMA" id="IGYLQCA"/>
<dbReference type="PROSITE" id="PS51164">
    <property type="entry name" value="CBM1_2"/>
    <property type="match status" value="1"/>
</dbReference>
<evidence type="ECO:0000256" key="1">
    <source>
        <dbReference type="ARBA" id="ARBA00010790"/>
    </source>
</evidence>
<evidence type="ECO:0000259" key="5">
    <source>
        <dbReference type="PROSITE" id="PS51164"/>
    </source>
</evidence>
<dbReference type="SMART" id="SM00236">
    <property type="entry name" value="fCBD"/>
    <property type="match status" value="1"/>
</dbReference>
<evidence type="ECO:0000256" key="4">
    <source>
        <dbReference type="SAM" id="SignalP"/>
    </source>
</evidence>
<dbReference type="InterPro" id="IPR007867">
    <property type="entry name" value="GMC_OxRtase_C"/>
</dbReference>
<feature type="chain" id="PRO_5034424359" description="CBM1 domain-containing protein" evidence="4">
    <location>
        <begin position="24"/>
        <end position="859"/>
    </location>
</feature>
<dbReference type="SUPFAM" id="SSF57180">
    <property type="entry name" value="Cellulose-binding domain"/>
    <property type="match status" value="1"/>
</dbReference>
<dbReference type="InterPro" id="IPR000172">
    <property type="entry name" value="GMC_OxRdtase_N"/>
</dbReference>
<accession>A0A8H5ZUP1</accession>
<dbReference type="GO" id="GO:0005576">
    <property type="term" value="C:extracellular region"/>
    <property type="evidence" value="ECO:0007669"/>
    <property type="project" value="InterPro"/>
</dbReference>